<dbReference type="Proteomes" id="UP001151760">
    <property type="component" value="Unassembled WGS sequence"/>
</dbReference>
<gene>
    <name evidence="1" type="ORF">Tco_0730086</name>
</gene>
<protein>
    <submittedName>
        <fullName evidence="1">Uncharacterized protein</fullName>
    </submittedName>
</protein>
<keyword evidence="2" id="KW-1185">Reference proteome</keyword>
<reference evidence="1" key="1">
    <citation type="journal article" date="2022" name="Int. J. Mol. Sci.">
        <title>Draft Genome of Tanacetum Coccineum: Genomic Comparison of Closely Related Tanacetum-Family Plants.</title>
        <authorList>
            <person name="Yamashiro T."/>
            <person name="Shiraishi A."/>
            <person name="Nakayama K."/>
            <person name="Satake H."/>
        </authorList>
    </citation>
    <scope>NUCLEOTIDE SEQUENCE</scope>
</reference>
<organism evidence="1 2">
    <name type="scientific">Tanacetum coccineum</name>
    <dbReference type="NCBI Taxonomy" id="301880"/>
    <lineage>
        <taxon>Eukaryota</taxon>
        <taxon>Viridiplantae</taxon>
        <taxon>Streptophyta</taxon>
        <taxon>Embryophyta</taxon>
        <taxon>Tracheophyta</taxon>
        <taxon>Spermatophyta</taxon>
        <taxon>Magnoliopsida</taxon>
        <taxon>eudicotyledons</taxon>
        <taxon>Gunneridae</taxon>
        <taxon>Pentapetalae</taxon>
        <taxon>asterids</taxon>
        <taxon>campanulids</taxon>
        <taxon>Asterales</taxon>
        <taxon>Asteraceae</taxon>
        <taxon>Asteroideae</taxon>
        <taxon>Anthemideae</taxon>
        <taxon>Anthemidinae</taxon>
        <taxon>Tanacetum</taxon>
    </lineage>
</organism>
<dbReference type="EMBL" id="BQNB010010654">
    <property type="protein sequence ID" value="GJS80205.1"/>
    <property type="molecule type" value="Genomic_DNA"/>
</dbReference>
<reference evidence="1" key="2">
    <citation type="submission" date="2022-01" db="EMBL/GenBank/DDBJ databases">
        <authorList>
            <person name="Yamashiro T."/>
            <person name="Shiraishi A."/>
            <person name="Satake H."/>
            <person name="Nakayama K."/>
        </authorList>
    </citation>
    <scope>NUCLEOTIDE SEQUENCE</scope>
</reference>
<evidence type="ECO:0000313" key="2">
    <source>
        <dbReference type="Proteomes" id="UP001151760"/>
    </source>
</evidence>
<evidence type="ECO:0000313" key="1">
    <source>
        <dbReference type="EMBL" id="GJS80205.1"/>
    </source>
</evidence>
<sequence length="155" mass="18074">MKPGINNMTLNEYLMYEGQHRELEKGYTSRISVAPQRNRILVYPDSDEEDENHNEVDIDNMTVEEYVEDVEMDEDYDIDHSNTKEALQWSPVKDPFLVVMELDDQSSFLLYTIPSSISNEVKRELKTAHRFSQQGNRIRDHINSDSCGKNVSVWA</sequence>
<comment type="caution">
    <text evidence="1">The sequence shown here is derived from an EMBL/GenBank/DDBJ whole genome shotgun (WGS) entry which is preliminary data.</text>
</comment>
<accession>A0ABQ4YR72</accession>
<proteinExistence type="predicted"/>
<name>A0ABQ4YR72_9ASTR</name>